<evidence type="ECO:0000256" key="3">
    <source>
        <dbReference type="ARBA" id="ARBA00023098"/>
    </source>
</evidence>
<keyword evidence="2 4" id="KW-0442">Lipid degradation</keyword>
<keyword evidence="7" id="KW-1185">Reference proteome</keyword>
<dbReference type="InterPro" id="IPR002641">
    <property type="entry name" value="PNPLA_dom"/>
</dbReference>
<comment type="caution">
    <text evidence="6">The sequence shown here is derived from an EMBL/GenBank/DDBJ whole genome shotgun (WGS) entry which is preliminary data.</text>
</comment>
<gene>
    <name evidence="6" type="ORF">D1224_04985</name>
</gene>
<dbReference type="SUPFAM" id="SSF52151">
    <property type="entry name" value="FabD/lysophospholipase-like"/>
    <property type="match status" value="1"/>
</dbReference>
<keyword evidence="3 4" id="KW-0443">Lipid metabolism</keyword>
<sequence>MARSSGKKRISLALQGGGSHGAFTWGVLDRLAEEDKLEISAISATSAGAMNAVAYLSGLRNNGRKGARVALENFWSDISKKGALYRAAPSNPMAQELIGSPFGFWTTNVAKVMTTFFSPYDLNPANINPLRDILKTIDFDAVRSSGVDLHVAATNVQTGRLKDFTGTELTCDAVLASACLPQVFQAVEIDGVAYWDGGYVGNPNLKPLLDRKGTRDILLVTLNPIKRTTTPRSAAEIQDRLNEIIFNTSLLNQLRKHNVQEAKPPRRWPFGGGSSDRPLMHAIQGDDVLSFLSLDTKFDTSWQFLTGLRDKGRKAAADWLKKCGDKVGYASTVDIEDAFFKD</sequence>
<feature type="short sequence motif" description="DGA/G" evidence="4">
    <location>
        <begin position="196"/>
        <end position="198"/>
    </location>
</feature>
<keyword evidence="1 4" id="KW-0378">Hydrolase</keyword>
<evidence type="ECO:0000256" key="2">
    <source>
        <dbReference type="ARBA" id="ARBA00022963"/>
    </source>
</evidence>
<dbReference type="Proteomes" id="UP000265431">
    <property type="component" value="Unassembled WGS sequence"/>
</dbReference>
<feature type="active site" description="Proton acceptor" evidence="4">
    <location>
        <position position="196"/>
    </location>
</feature>
<protein>
    <submittedName>
        <fullName evidence="6">Patatin-like phospholipase family protein</fullName>
    </submittedName>
</protein>
<evidence type="ECO:0000313" key="6">
    <source>
        <dbReference type="EMBL" id="RIJ23620.1"/>
    </source>
</evidence>
<dbReference type="Gene3D" id="3.40.1090.10">
    <property type="entry name" value="Cytosolic phospholipase A2 catalytic domain"/>
    <property type="match status" value="2"/>
</dbReference>
<dbReference type="InterPro" id="IPR016035">
    <property type="entry name" value="Acyl_Trfase/lysoPLipase"/>
</dbReference>
<name>A0A399QXG0_9PROT</name>
<evidence type="ECO:0000313" key="7">
    <source>
        <dbReference type="Proteomes" id="UP000265431"/>
    </source>
</evidence>
<proteinExistence type="predicted"/>
<comment type="caution">
    <text evidence="4">Lacks conserved residue(s) required for the propagation of feature annotation.</text>
</comment>
<dbReference type="OrthoDB" id="9807112at2"/>
<feature type="short sequence motif" description="GXGXXG" evidence="4">
    <location>
        <begin position="16"/>
        <end position="21"/>
    </location>
</feature>
<evidence type="ECO:0000259" key="5">
    <source>
        <dbReference type="PROSITE" id="PS51635"/>
    </source>
</evidence>
<dbReference type="PANTHER" id="PTHR14226:SF78">
    <property type="entry name" value="SLR0060 PROTEIN"/>
    <property type="match status" value="1"/>
</dbReference>
<organism evidence="6 7">
    <name type="scientific">Henriciella barbarensis</name>
    <dbReference type="NCBI Taxonomy" id="86342"/>
    <lineage>
        <taxon>Bacteria</taxon>
        <taxon>Pseudomonadati</taxon>
        <taxon>Pseudomonadota</taxon>
        <taxon>Alphaproteobacteria</taxon>
        <taxon>Hyphomonadales</taxon>
        <taxon>Hyphomonadaceae</taxon>
        <taxon>Henriciella</taxon>
    </lineage>
</organism>
<dbReference type="PANTHER" id="PTHR14226">
    <property type="entry name" value="NEUROPATHY TARGET ESTERASE/SWISS CHEESE D.MELANOGASTER"/>
    <property type="match status" value="1"/>
</dbReference>
<feature type="domain" description="PNPLA" evidence="5">
    <location>
        <begin position="12"/>
        <end position="209"/>
    </location>
</feature>
<dbReference type="EMBL" id="QWGB01000005">
    <property type="protein sequence ID" value="RIJ23620.1"/>
    <property type="molecule type" value="Genomic_DNA"/>
</dbReference>
<dbReference type="Pfam" id="PF01734">
    <property type="entry name" value="Patatin"/>
    <property type="match status" value="1"/>
</dbReference>
<dbReference type="GO" id="GO:0016042">
    <property type="term" value="P:lipid catabolic process"/>
    <property type="evidence" value="ECO:0007669"/>
    <property type="project" value="UniProtKB-UniRule"/>
</dbReference>
<evidence type="ECO:0000256" key="4">
    <source>
        <dbReference type="PROSITE-ProRule" id="PRU01161"/>
    </source>
</evidence>
<accession>A0A399QXG0</accession>
<dbReference type="PROSITE" id="PS51635">
    <property type="entry name" value="PNPLA"/>
    <property type="match status" value="1"/>
</dbReference>
<dbReference type="InterPro" id="IPR050301">
    <property type="entry name" value="NTE"/>
</dbReference>
<dbReference type="RefSeq" id="WP_119378809.1">
    <property type="nucleotide sequence ID" value="NZ_QWGB01000005.1"/>
</dbReference>
<dbReference type="AlphaFoldDB" id="A0A399QXG0"/>
<evidence type="ECO:0000256" key="1">
    <source>
        <dbReference type="ARBA" id="ARBA00022801"/>
    </source>
</evidence>
<reference evidence="6 7" key="1">
    <citation type="submission" date="2018-08" db="EMBL/GenBank/DDBJ databases">
        <title>Henriciella mobilis sp. nov., isolated from seawater.</title>
        <authorList>
            <person name="Cheng H."/>
            <person name="Wu Y.-H."/>
            <person name="Xu X.-W."/>
            <person name="Guo L.-L."/>
        </authorList>
    </citation>
    <scope>NUCLEOTIDE SEQUENCE [LARGE SCALE GENOMIC DNA]</scope>
    <source>
        <strain evidence="6 7">CCUG66934</strain>
    </source>
</reference>
<dbReference type="GO" id="GO:0016787">
    <property type="term" value="F:hydrolase activity"/>
    <property type="evidence" value="ECO:0007669"/>
    <property type="project" value="UniProtKB-UniRule"/>
</dbReference>
<feature type="active site" description="Nucleophile" evidence="4">
    <location>
        <position position="46"/>
    </location>
</feature>